<evidence type="ECO:0000313" key="1">
    <source>
        <dbReference type="EMBL" id="MPN13602.1"/>
    </source>
</evidence>
<sequence length="166" mass="19585">MRRHRTRHKIGRLRAWLFFKGNLLGLCGLRRLCLQRNAWLGTERRMGDQFNVRQFFRLNGIFRARAGQQKLTPCFTERRLEKLACRALLLHPATCQHDDMIRQRAGMPQVVRDNQYRHALRQHTNQPHNAVCGFIMNVCRGLVDQQKRRITERLAHDGHTIALRLG</sequence>
<comment type="caution">
    <text evidence="1">The sequence shown here is derived from an EMBL/GenBank/DDBJ whole genome shotgun (WGS) entry which is preliminary data.</text>
</comment>
<reference evidence="1" key="1">
    <citation type="submission" date="2019-08" db="EMBL/GenBank/DDBJ databases">
        <authorList>
            <person name="Kucharzyk K."/>
            <person name="Murdoch R.W."/>
            <person name="Higgins S."/>
            <person name="Loffler F."/>
        </authorList>
    </citation>
    <scope>NUCLEOTIDE SEQUENCE</scope>
</reference>
<protein>
    <submittedName>
        <fullName evidence="1">Uncharacterized protein</fullName>
    </submittedName>
</protein>
<accession>A0A645FJ94</accession>
<name>A0A645FJ94_9ZZZZ</name>
<dbReference type="AlphaFoldDB" id="A0A645FJ94"/>
<gene>
    <name evidence="1" type="ORF">SDC9_160924</name>
</gene>
<proteinExistence type="predicted"/>
<dbReference type="EMBL" id="VSSQ01060118">
    <property type="protein sequence ID" value="MPN13602.1"/>
    <property type="molecule type" value="Genomic_DNA"/>
</dbReference>
<dbReference type="AntiFam" id="ANF00095">
    <property type="entry name" value="Shadow ORF (opposite ABC transporters)"/>
</dbReference>
<organism evidence="1">
    <name type="scientific">bioreactor metagenome</name>
    <dbReference type="NCBI Taxonomy" id="1076179"/>
    <lineage>
        <taxon>unclassified sequences</taxon>
        <taxon>metagenomes</taxon>
        <taxon>ecological metagenomes</taxon>
    </lineage>
</organism>